<dbReference type="CDD" id="cd00130">
    <property type="entry name" value="PAS"/>
    <property type="match status" value="1"/>
</dbReference>
<feature type="domain" description="PAC" evidence="5">
    <location>
        <begin position="62"/>
        <end position="116"/>
    </location>
</feature>
<proteinExistence type="predicted"/>
<dbReference type="AlphaFoldDB" id="A0A7X0D1F5"/>
<evidence type="ECO:0000259" key="4">
    <source>
        <dbReference type="PROSITE" id="PS50112"/>
    </source>
</evidence>
<dbReference type="SUPFAM" id="SSF55785">
    <property type="entry name" value="PYP-like sensor domain (PAS domain)"/>
    <property type="match status" value="1"/>
</dbReference>
<dbReference type="PROSITE" id="PS50112">
    <property type="entry name" value="PAS"/>
    <property type="match status" value="1"/>
</dbReference>
<keyword evidence="2" id="KW-0288">FMN</keyword>
<gene>
    <name evidence="6" type="ORF">HNQ72_004315</name>
</gene>
<dbReference type="Proteomes" id="UP000547879">
    <property type="component" value="Unassembled WGS sequence"/>
</dbReference>
<dbReference type="Pfam" id="PF07568">
    <property type="entry name" value="HisKA_2"/>
    <property type="match status" value="1"/>
</dbReference>
<organism evidence="6 7">
    <name type="scientific">Rhizobium wenxiniae</name>
    <dbReference type="NCBI Taxonomy" id="1737357"/>
    <lineage>
        <taxon>Bacteria</taxon>
        <taxon>Pseudomonadati</taxon>
        <taxon>Pseudomonadota</taxon>
        <taxon>Alphaproteobacteria</taxon>
        <taxon>Hyphomicrobiales</taxon>
        <taxon>Rhizobiaceae</taxon>
        <taxon>Rhizobium/Agrobacterium group</taxon>
        <taxon>Rhizobium</taxon>
    </lineage>
</organism>
<dbReference type="InterPro" id="IPR035965">
    <property type="entry name" value="PAS-like_dom_sf"/>
</dbReference>
<dbReference type="EMBL" id="JACHEG010000006">
    <property type="protein sequence ID" value="MBB6164470.1"/>
    <property type="molecule type" value="Genomic_DNA"/>
</dbReference>
<keyword evidence="7" id="KW-1185">Reference proteome</keyword>
<dbReference type="InterPro" id="IPR000700">
    <property type="entry name" value="PAS-assoc_C"/>
</dbReference>
<feature type="domain" description="PAS" evidence="4">
    <location>
        <begin position="1"/>
        <end position="61"/>
    </location>
</feature>
<dbReference type="PANTHER" id="PTHR47429:SF2">
    <property type="entry name" value="PROTEIN TWIN LOV 1"/>
    <property type="match status" value="1"/>
</dbReference>
<evidence type="ECO:0000313" key="6">
    <source>
        <dbReference type="EMBL" id="MBB6164470.1"/>
    </source>
</evidence>
<dbReference type="InterPro" id="IPR000014">
    <property type="entry name" value="PAS"/>
</dbReference>
<dbReference type="PANTHER" id="PTHR47429">
    <property type="entry name" value="PROTEIN TWIN LOV 1"/>
    <property type="match status" value="1"/>
</dbReference>
<protein>
    <submittedName>
        <fullName evidence="6">PAS domain S-box-containing protein</fullName>
    </submittedName>
</protein>
<dbReference type="Pfam" id="PF13426">
    <property type="entry name" value="PAS_9"/>
    <property type="match status" value="1"/>
</dbReference>
<dbReference type="NCBIfam" id="TIGR00229">
    <property type="entry name" value="sensory_box"/>
    <property type="match status" value="1"/>
</dbReference>
<sequence>MPMAITDPAQPDNPIVFVNEAFQLLTGYSREECIGKNCRFLQGDNTDPVAVAKVRKAVEAGDDIAIDLLNYRKDGSTFWNALYLSPVRGEDGAVQFFFASQLDVTERVESQRRIAGQKEQVDHEVRLRTADLEALLEAQSLLLHEVDHRVKNNLSVIGSLLRMQIRGAEEPVVRRALRSTMERVDAMAAIHRRLYQADDVRYFELSSFVVNLIQDAVNASAYNSLTLDSSVQRTVLPSEKATSAGLLINEVLLNLFETYLPLAAVKLDCHSDGKTISVTIGTRLLSKTPHHEMPAISAKLIARLAAQLEADVAWDRTLDGTSATIRIPVSSNHAET</sequence>
<accession>A0A7X0D1F5</accession>
<dbReference type="Gene3D" id="3.30.450.20">
    <property type="entry name" value="PAS domain"/>
    <property type="match status" value="1"/>
</dbReference>
<dbReference type="PROSITE" id="PS50113">
    <property type="entry name" value="PAC"/>
    <property type="match status" value="1"/>
</dbReference>
<comment type="caution">
    <text evidence="6">The sequence shown here is derived from an EMBL/GenBank/DDBJ whole genome shotgun (WGS) entry which is preliminary data.</text>
</comment>
<evidence type="ECO:0000256" key="2">
    <source>
        <dbReference type="ARBA" id="ARBA00022643"/>
    </source>
</evidence>
<evidence type="ECO:0000256" key="3">
    <source>
        <dbReference type="ARBA" id="ARBA00022991"/>
    </source>
</evidence>
<evidence type="ECO:0000313" key="7">
    <source>
        <dbReference type="Proteomes" id="UP000547879"/>
    </source>
</evidence>
<name>A0A7X0D1F5_9HYPH</name>
<dbReference type="InterPro" id="IPR011495">
    <property type="entry name" value="Sig_transdc_His_kin_sub2_dim/P"/>
</dbReference>
<reference evidence="6 7" key="1">
    <citation type="submission" date="2020-08" db="EMBL/GenBank/DDBJ databases">
        <title>Genomic Encyclopedia of Type Strains, Phase IV (KMG-IV): sequencing the most valuable type-strain genomes for metagenomic binning, comparative biology and taxonomic classification.</title>
        <authorList>
            <person name="Goeker M."/>
        </authorList>
    </citation>
    <scope>NUCLEOTIDE SEQUENCE [LARGE SCALE GENOMIC DNA]</scope>
    <source>
        <strain evidence="6 7">DSM 100734</strain>
    </source>
</reference>
<dbReference type="InterPro" id="IPR001610">
    <property type="entry name" value="PAC"/>
</dbReference>
<evidence type="ECO:0000256" key="1">
    <source>
        <dbReference type="ARBA" id="ARBA00022630"/>
    </source>
</evidence>
<keyword evidence="1" id="KW-0285">Flavoprotein</keyword>
<evidence type="ECO:0000259" key="5">
    <source>
        <dbReference type="PROSITE" id="PS50113"/>
    </source>
</evidence>
<dbReference type="SMART" id="SM00086">
    <property type="entry name" value="PAC"/>
    <property type="match status" value="1"/>
</dbReference>
<keyword evidence="3" id="KW-0157">Chromophore</keyword>